<feature type="region of interest" description="Disordered" evidence="1">
    <location>
        <begin position="431"/>
        <end position="468"/>
    </location>
</feature>
<evidence type="ECO:0000256" key="2">
    <source>
        <dbReference type="SAM" id="Phobius"/>
    </source>
</evidence>
<feature type="transmembrane region" description="Helical" evidence="2">
    <location>
        <begin position="125"/>
        <end position="142"/>
    </location>
</feature>
<organism evidence="3 4">
    <name type="scientific">Orbilia oligospora</name>
    <name type="common">Nematode-trapping fungus</name>
    <name type="synonym">Arthrobotrys oligospora</name>
    <dbReference type="NCBI Taxonomy" id="2813651"/>
    <lineage>
        <taxon>Eukaryota</taxon>
        <taxon>Fungi</taxon>
        <taxon>Dikarya</taxon>
        <taxon>Ascomycota</taxon>
        <taxon>Pezizomycotina</taxon>
        <taxon>Orbiliomycetes</taxon>
        <taxon>Orbiliales</taxon>
        <taxon>Orbiliaceae</taxon>
        <taxon>Orbilia</taxon>
    </lineage>
</organism>
<dbReference type="OrthoDB" id="2316594at2759"/>
<dbReference type="AlphaFoldDB" id="A0A8H8V657"/>
<dbReference type="EMBL" id="WIWT01000049">
    <property type="protein sequence ID" value="KAF3208029.1"/>
    <property type="molecule type" value="Genomic_DNA"/>
</dbReference>
<feature type="compositionally biased region" description="Polar residues" evidence="1">
    <location>
        <begin position="434"/>
        <end position="449"/>
    </location>
</feature>
<feature type="transmembrane region" description="Helical" evidence="2">
    <location>
        <begin position="96"/>
        <end position="113"/>
    </location>
</feature>
<dbReference type="SUPFAM" id="SSF52540">
    <property type="entry name" value="P-loop containing nucleoside triphosphate hydrolases"/>
    <property type="match status" value="1"/>
</dbReference>
<evidence type="ECO:0008006" key="5">
    <source>
        <dbReference type="Google" id="ProtNLM"/>
    </source>
</evidence>
<feature type="transmembrane region" description="Helical" evidence="2">
    <location>
        <begin position="34"/>
        <end position="54"/>
    </location>
</feature>
<name>A0A8H8V657_ORBOL</name>
<keyword evidence="2" id="KW-1133">Transmembrane helix</keyword>
<dbReference type="InterPro" id="IPR027417">
    <property type="entry name" value="P-loop_NTPase"/>
</dbReference>
<keyword evidence="2" id="KW-0472">Membrane</keyword>
<evidence type="ECO:0000313" key="3">
    <source>
        <dbReference type="EMBL" id="KAF3208029.1"/>
    </source>
</evidence>
<gene>
    <name evidence="3" type="ORF">TWF679_007932</name>
</gene>
<protein>
    <recommendedName>
        <fullName evidence="5">Zona occludens toxin N-terminal domain-containing protein</fullName>
    </recommendedName>
</protein>
<keyword evidence="2" id="KW-0812">Transmembrane</keyword>
<reference evidence="3" key="1">
    <citation type="submission" date="2019-06" db="EMBL/GenBank/DDBJ databases">
        <authorList>
            <person name="Palmer J.M."/>
        </authorList>
    </citation>
    <scope>NUCLEOTIDE SEQUENCE</scope>
    <source>
        <strain evidence="3">TWF679</strain>
    </source>
</reference>
<comment type="caution">
    <text evidence="3">The sequence shown here is derived from an EMBL/GenBank/DDBJ whole genome shotgun (WGS) entry which is preliminary data.</text>
</comment>
<evidence type="ECO:0000256" key="1">
    <source>
        <dbReference type="SAM" id="MobiDB-lite"/>
    </source>
</evidence>
<evidence type="ECO:0000313" key="4">
    <source>
        <dbReference type="Proteomes" id="UP000614610"/>
    </source>
</evidence>
<accession>A0A8H8V657</accession>
<feature type="compositionally biased region" description="Basic and acidic residues" evidence="1">
    <location>
        <begin position="451"/>
        <end position="460"/>
    </location>
</feature>
<dbReference type="Gene3D" id="3.40.50.300">
    <property type="entry name" value="P-loop containing nucleotide triphosphate hydrolases"/>
    <property type="match status" value="1"/>
</dbReference>
<dbReference type="Proteomes" id="UP000614610">
    <property type="component" value="Unassembled WGS sequence"/>
</dbReference>
<feature type="transmembrane region" description="Helical" evidence="2">
    <location>
        <begin position="12"/>
        <end position="27"/>
    </location>
</feature>
<proteinExistence type="predicted"/>
<sequence length="993" mass="110261">MSRFLDTLAFEWAMVIGTIFLVILRLYHRNRYAYITLFEDGFVVVAWLCFLNQVSLDTALYDLGFFKEESGFVAVGVDGGIVGTTSSKIFFVKNTTYYFCMYAAKTAMLCFYTRFIPETMKKTRVCLWVTVTTVVLGFVTNSEAGTIDAGSRPQSDATIFDQTQNHDLERAPKRAESLLGQEEIQKPHLCRPTHILPKISPVAAYNRQSHDTDCQANSPNSPGYTMSISSIVDFYDLERQLQLDDEKRQATNCSPVLERASSELRQGSNPSLLINSMEKDLESSRSSQRVAKSWLSLITTDLSSNVKMPLSINNYLECWLYDSFYQKVPDGKQPKIKDMVNKVKSTRLPDPLKSIPFAIVEERIREDLVVKATFRIPPTPSDPVVAKAFPNWQSWHRIGHQQSIPVAPKGAKGQARNVKSPSFSTIRPAALSGNPHNQGQPAFTQNSTAGGHDRDRDRGKQFGKGKTHTFRPAVYHARAIPLDSVAATGQPVSQAPTHMFHGQWKDILSNNNAATMFDWATDSDTNAQASNEPVISSAPLFTSDVIRVNPTVDNAPPGSIQFAIFAKLHSYRGSSPGPGFPYQEELEDDMVFLNTNAPFTTFICGLQGSGKSHSLSVIMENCLIQNPAIGVLHRPLAGVVFYFSPFTPLDAGKPCEVAYLAAPAVNLTAPAGSYLARARKVTVLVSRSNLENMKRVYGKIPGVTVYPLLLKASQLTAKTMLHLMSVQEDNTSLYLAVVTRILRDMAAEGGFNYENFKALLSTEPFSPTQWSLLDLRLELLESFLGAEGNPNPFDASEGSITIVDLTCPFVDSETACVLFSICLDLFCSSPSTTGKIVALDEAHKFMSQTTSSQQFAKSVIQNIRLQRHLGLRTVISTQDPHVHPELLELASFIVMHRFDSPRWFNTLRKHVGFHNTSENGDTAEDIETSRQAASAFEMIMNLNAGQALVYCPRLMTVDYRQNNEKVVRLGTRLIRMQVRKRLTLDGGITKTAL</sequence>